<feature type="non-terminal residue" evidence="3">
    <location>
        <position position="1"/>
    </location>
</feature>
<dbReference type="EMBL" id="GEBQ01001390">
    <property type="protein sequence ID" value="JAT38587.1"/>
    <property type="molecule type" value="Transcribed_RNA"/>
</dbReference>
<evidence type="ECO:0000313" key="3">
    <source>
        <dbReference type="EMBL" id="JAT38587.1"/>
    </source>
</evidence>
<dbReference type="AlphaFoldDB" id="A0A1B6MRL6"/>
<feature type="non-terminal residue" evidence="3">
    <location>
        <position position="322"/>
    </location>
</feature>
<feature type="coiled-coil region" evidence="1">
    <location>
        <begin position="271"/>
        <end position="298"/>
    </location>
</feature>
<organism evidence="3">
    <name type="scientific">Graphocephala atropunctata</name>
    <dbReference type="NCBI Taxonomy" id="36148"/>
    <lineage>
        <taxon>Eukaryota</taxon>
        <taxon>Metazoa</taxon>
        <taxon>Ecdysozoa</taxon>
        <taxon>Arthropoda</taxon>
        <taxon>Hexapoda</taxon>
        <taxon>Insecta</taxon>
        <taxon>Pterygota</taxon>
        <taxon>Neoptera</taxon>
        <taxon>Paraneoptera</taxon>
        <taxon>Hemiptera</taxon>
        <taxon>Auchenorrhyncha</taxon>
        <taxon>Membracoidea</taxon>
        <taxon>Cicadellidae</taxon>
        <taxon>Cicadellinae</taxon>
        <taxon>Cicadellini</taxon>
        <taxon>Graphocephala</taxon>
    </lineage>
</organism>
<name>A0A1B6MRL6_9HEMI</name>
<evidence type="ECO:0000256" key="2">
    <source>
        <dbReference type="SAM" id="MobiDB-lite"/>
    </source>
</evidence>
<feature type="compositionally biased region" description="Low complexity" evidence="2">
    <location>
        <begin position="199"/>
        <end position="211"/>
    </location>
</feature>
<proteinExistence type="predicted"/>
<protein>
    <submittedName>
        <fullName evidence="3">Uncharacterized protein</fullName>
    </submittedName>
</protein>
<evidence type="ECO:0000256" key="1">
    <source>
        <dbReference type="SAM" id="Coils"/>
    </source>
</evidence>
<accession>A0A1B6MRL6</accession>
<feature type="region of interest" description="Disordered" evidence="2">
    <location>
        <begin position="89"/>
        <end position="227"/>
    </location>
</feature>
<sequence>IFFSELSSSPTPETVVERRPFFSEIHFGESPKMDVERTSGLLSGNDPSPTRELDSEKHHGRRSSIISFTGGNINSSSDDSLTRALLHIHQPESSISRRSSVKRPSLNPVPSPSQESSRGSKSRSSDDSLTRALRRIHQPESSVSRRSSVKRPSLTPLPSPSQETSRGHKSTSSDDSLTRALLQIHQPEPPVFGRYLAKRPSQTSTPSTSQETSREDSEVDSQSLSVHPSRRYLKKAFKLHGLRNITPPRMRKSPIKKPPFSTAIDQRVVGLEVVQQTLREHTQLVDELRRDEDTLEWRWRPGPCPCDVARHPPQWTSDIVEA</sequence>
<feature type="compositionally biased region" description="Polar residues" evidence="2">
    <location>
        <begin position="64"/>
        <end position="74"/>
    </location>
</feature>
<gene>
    <name evidence="3" type="ORF">g.9521</name>
</gene>
<feature type="region of interest" description="Disordered" evidence="2">
    <location>
        <begin position="29"/>
        <end position="74"/>
    </location>
</feature>
<keyword evidence="1" id="KW-0175">Coiled coil</keyword>
<reference evidence="3" key="1">
    <citation type="submission" date="2015-11" db="EMBL/GenBank/DDBJ databases">
        <title>De novo transcriptome assembly of four potential Pierce s Disease insect vectors from Arizona vineyards.</title>
        <authorList>
            <person name="Tassone E.E."/>
        </authorList>
    </citation>
    <scope>NUCLEOTIDE SEQUENCE</scope>
</reference>